<dbReference type="Gene3D" id="3.40.50.150">
    <property type="entry name" value="Vaccinia Virus protein VP39"/>
    <property type="match status" value="1"/>
</dbReference>
<dbReference type="CDD" id="cd02440">
    <property type="entry name" value="AdoMet_MTases"/>
    <property type="match status" value="1"/>
</dbReference>
<reference evidence="2 3" key="1">
    <citation type="submission" date="2019-08" db="EMBL/GenBank/DDBJ databases">
        <title>Highly reduced genomes of protist endosymbionts show evolutionary convergence.</title>
        <authorList>
            <person name="George E."/>
            <person name="Husnik F."/>
            <person name="Tashyreva D."/>
            <person name="Prokopchuk G."/>
            <person name="Horak A."/>
            <person name="Kwong W.K."/>
            <person name="Lukes J."/>
            <person name="Keeling P.J."/>
        </authorList>
    </citation>
    <scope>NUCLEOTIDE SEQUENCE [LARGE SCALE GENOMIC DNA]</scope>
    <source>
        <strain evidence="2">1605</strain>
    </source>
</reference>
<keyword evidence="2" id="KW-0808">Transferase</keyword>
<dbReference type="Proteomes" id="UP000325155">
    <property type="component" value="Chromosome"/>
</dbReference>
<dbReference type="KEGG" id="cip:FZC35_02280"/>
<dbReference type="InterPro" id="IPR025714">
    <property type="entry name" value="Methyltranfer_dom"/>
</dbReference>
<evidence type="ECO:0000259" key="1">
    <source>
        <dbReference type="Pfam" id="PF13847"/>
    </source>
</evidence>
<dbReference type="AlphaFoldDB" id="A0A5C0UDR7"/>
<dbReference type="PROSITE" id="PS00092">
    <property type="entry name" value="N6_MTASE"/>
    <property type="match status" value="1"/>
</dbReference>
<dbReference type="EMBL" id="CP043315">
    <property type="protein sequence ID" value="QEK38186.1"/>
    <property type="molecule type" value="Genomic_DNA"/>
</dbReference>
<dbReference type="InterPro" id="IPR050320">
    <property type="entry name" value="N5-glutamine_MTase"/>
</dbReference>
<proteinExistence type="predicted"/>
<dbReference type="RefSeq" id="WP_148981033.1">
    <property type="nucleotide sequence ID" value="NZ_CP043315.1"/>
</dbReference>
<dbReference type="PANTHER" id="PTHR18895:SF74">
    <property type="entry name" value="MTRF1L RELEASE FACTOR GLUTAMINE METHYLTRANSFERASE"/>
    <property type="match status" value="1"/>
</dbReference>
<feature type="domain" description="Methyltransferase" evidence="1">
    <location>
        <begin position="126"/>
        <end position="208"/>
    </location>
</feature>
<gene>
    <name evidence="2" type="ORF">FZC35_02280</name>
</gene>
<dbReference type="InterPro" id="IPR002052">
    <property type="entry name" value="DNA_methylase_N6_adenine_CS"/>
</dbReference>
<dbReference type="SUPFAM" id="SSF53335">
    <property type="entry name" value="S-adenosyl-L-methionine-dependent methyltransferases"/>
    <property type="match status" value="1"/>
</dbReference>
<dbReference type="GO" id="GO:0008168">
    <property type="term" value="F:methyltransferase activity"/>
    <property type="evidence" value="ECO:0007669"/>
    <property type="project" value="UniProtKB-KW"/>
</dbReference>
<keyword evidence="3" id="KW-1185">Reference proteome</keyword>
<dbReference type="PANTHER" id="PTHR18895">
    <property type="entry name" value="HEMK METHYLTRANSFERASE"/>
    <property type="match status" value="1"/>
</dbReference>
<keyword evidence="2" id="KW-0489">Methyltransferase</keyword>
<dbReference type="InterPro" id="IPR029063">
    <property type="entry name" value="SAM-dependent_MTases_sf"/>
</dbReference>
<evidence type="ECO:0000313" key="3">
    <source>
        <dbReference type="Proteomes" id="UP000325155"/>
    </source>
</evidence>
<protein>
    <submittedName>
        <fullName evidence="2">Peptide chain release factor N(5)-glutamine methyltransferase</fullName>
    </submittedName>
</protein>
<organism evidence="2 3">
    <name type="scientific">Candidatus Cytomitobacter indipagum</name>
    <dbReference type="NCBI Taxonomy" id="2601575"/>
    <lineage>
        <taxon>Bacteria</taxon>
        <taxon>Pseudomonadati</taxon>
        <taxon>Pseudomonadota</taxon>
        <taxon>Alphaproteobacteria</taxon>
        <taxon>Holosporales</taxon>
        <taxon>Holosporaceae</taxon>
        <taxon>Candidatus Cytomitobacter</taxon>
    </lineage>
</organism>
<dbReference type="OrthoDB" id="9800643at2"/>
<name>A0A5C0UDR7_9PROT</name>
<dbReference type="GO" id="GO:0003676">
    <property type="term" value="F:nucleic acid binding"/>
    <property type="evidence" value="ECO:0007669"/>
    <property type="project" value="InterPro"/>
</dbReference>
<accession>A0A5C0UDR7</accession>
<evidence type="ECO:0000313" key="2">
    <source>
        <dbReference type="EMBL" id="QEK38186.1"/>
    </source>
</evidence>
<dbReference type="Pfam" id="PF13847">
    <property type="entry name" value="Methyltransf_31"/>
    <property type="match status" value="1"/>
</dbReference>
<dbReference type="GO" id="GO:0032259">
    <property type="term" value="P:methylation"/>
    <property type="evidence" value="ECO:0007669"/>
    <property type="project" value="UniProtKB-KW"/>
</dbReference>
<sequence>MLQKYSLNDIWHLASNYFEEDKMQKSWHAIVNFLDKNHTDAWINKNNELPEIEVKKYMFLLDKLKYGMPMYRAKKCKYFWKDEFFISPYTLEPRPETECIIETAISFKDIFSKKIENSKESNPLCILDVGTGTGCILLSLLKEFPNSYGVGVDISEFVLNTARYNAEKLNIDRCAFTLDLYSRNQESRIPEKFDLIVSNPPYVCEEIDHATKFDPISAVFCDDPTVILQNMPLKNEGILLCEVPIYLKEKYEERFKKNYKWHKTSHPNIIIFEYINYLI</sequence>